<accession>A0A4Z2GGE4</accession>
<dbReference type="PANTHER" id="PTHR46880:SF5">
    <property type="entry name" value="DUF4371 DOMAIN-CONTAINING PROTEIN"/>
    <property type="match status" value="1"/>
</dbReference>
<feature type="region of interest" description="Disordered" evidence="1">
    <location>
        <begin position="366"/>
        <end position="391"/>
    </location>
</feature>
<keyword evidence="3" id="KW-1185">Reference proteome</keyword>
<organism evidence="2 3">
    <name type="scientific">Liparis tanakae</name>
    <name type="common">Tanaka's snailfish</name>
    <dbReference type="NCBI Taxonomy" id="230148"/>
    <lineage>
        <taxon>Eukaryota</taxon>
        <taxon>Metazoa</taxon>
        <taxon>Chordata</taxon>
        <taxon>Craniata</taxon>
        <taxon>Vertebrata</taxon>
        <taxon>Euteleostomi</taxon>
        <taxon>Actinopterygii</taxon>
        <taxon>Neopterygii</taxon>
        <taxon>Teleostei</taxon>
        <taxon>Neoteleostei</taxon>
        <taxon>Acanthomorphata</taxon>
        <taxon>Eupercaria</taxon>
        <taxon>Perciformes</taxon>
        <taxon>Cottioidei</taxon>
        <taxon>Cottales</taxon>
        <taxon>Liparidae</taxon>
        <taxon>Liparis</taxon>
    </lineage>
</organism>
<evidence type="ECO:0000313" key="2">
    <source>
        <dbReference type="EMBL" id="TNN51963.1"/>
    </source>
</evidence>
<feature type="compositionally biased region" description="Basic and acidic residues" evidence="1">
    <location>
        <begin position="70"/>
        <end position="83"/>
    </location>
</feature>
<name>A0A4Z2GGE4_9TELE</name>
<comment type="caution">
    <text evidence="2">The sequence shown here is derived from an EMBL/GenBank/DDBJ whole genome shotgun (WGS) entry which is preliminary data.</text>
</comment>
<dbReference type="Proteomes" id="UP000314294">
    <property type="component" value="Unassembled WGS sequence"/>
</dbReference>
<proteinExistence type="predicted"/>
<sequence length="458" mass="50328">MGHRVLRRSGHMQITASQAVALAIATLYCHGKSPQKKSQIGRSSQMTLKNCYIPLTPVRFSSTSLVEMEKLVPSHHPSPKDPKPAVPQVTKKPTVERGPTPAPSKKNLPEHQAKHARPMSSYSEDVPLLKRLGVNVGGAYHSREGGTRIMQSIAHTISGELRAKLQSVEFWGLLFDIAKTEQEIVYIVSVSNNGEFASDFLGLIELGADRTAQAITDGLVRHFQGTGLDDWTTKLVALCTDGAAVNVGMYNGVVPKLRQLATVGDSLVHILFTAYTLENCAKSADRNVPYCETFNCSVGKLLQFYLQKGGAKRTSALKQLCEENGISFVKLALMHIHLSKQTTETFDPKQAIDLWMKTAYRRINQRQGGVSSSSTMQEAEAEDSGGDSEEDSCWFQNYLELKTMTYTPNARLFSTAFLCEDVSGFFRTCTDESDEPELDGVAVGLLTVTSENDTRAVQ</sequence>
<evidence type="ECO:0000313" key="3">
    <source>
        <dbReference type="Proteomes" id="UP000314294"/>
    </source>
</evidence>
<evidence type="ECO:0000256" key="1">
    <source>
        <dbReference type="SAM" id="MobiDB-lite"/>
    </source>
</evidence>
<dbReference type="OrthoDB" id="8948707at2759"/>
<feature type="compositionally biased region" description="Polar residues" evidence="1">
    <location>
        <begin position="366"/>
        <end position="377"/>
    </location>
</feature>
<dbReference type="EMBL" id="SRLO01000565">
    <property type="protein sequence ID" value="TNN51963.1"/>
    <property type="molecule type" value="Genomic_DNA"/>
</dbReference>
<dbReference type="AlphaFoldDB" id="A0A4Z2GGE4"/>
<dbReference type="PANTHER" id="PTHR46880">
    <property type="entry name" value="RAS-ASSOCIATING DOMAIN-CONTAINING PROTEIN"/>
    <property type="match status" value="1"/>
</dbReference>
<feature type="region of interest" description="Disordered" evidence="1">
    <location>
        <begin position="70"/>
        <end position="121"/>
    </location>
</feature>
<protein>
    <submittedName>
        <fullName evidence="2">Uncharacterized protein</fullName>
    </submittedName>
</protein>
<feature type="compositionally biased region" description="Acidic residues" evidence="1">
    <location>
        <begin position="379"/>
        <end position="391"/>
    </location>
</feature>
<reference evidence="2 3" key="1">
    <citation type="submission" date="2019-03" db="EMBL/GenBank/DDBJ databases">
        <title>First draft genome of Liparis tanakae, snailfish: a comprehensive survey of snailfish specific genes.</title>
        <authorList>
            <person name="Kim W."/>
            <person name="Song I."/>
            <person name="Jeong J.-H."/>
            <person name="Kim D."/>
            <person name="Kim S."/>
            <person name="Ryu S."/>
            <person name="Song J.Y."/>
            <person name="Lee S.K."/>
        </authorList>
    </citation>
    <scope>NUCLEOTIDE SEQUENCE [LARGE SCALE GENOMIC DNA]</scope>
    <source>
        <tissue evidence="2">Muscle</tissue>
    </source>
</reference>
<gene>
    <name evidence="2" type="ORF">EYF80_037870</name>
</gene>